<dbReference type="PROSITE" id="PS50893">
    <property type="entry name" value="ABC_TRANSPORTER_2"/>
    <property type="match status" value="1"/>
</dbReference>
<feature type="domain" description="ABC transporter" evidence="10">
    <location>
        <begin position="354"/>
        <end position="589"/>
    </location>
</feature>
<feature type="transmembrane region" description="Helical" evidence="9">
    <location>
        <begin position="146"/>
        <end position="169"/>
    </location>
</feature>
<keyword evidence="5" id="KW-0547">Nucleotide-binding</keyword>
<dbReference type="SUPFAM" id="SSF52540">
    <property type="entry name" value="P-loop containing nucleoside triphosphate hydrolases"/>
    <property type="match status" value="1"/>
</dbReference>
<feature type="transmembrane region" description="Helical" evidence="9">
    <location>
        <begin position="175"/>
        <end position="199"/>
    </location>
</feature>
<evidence type="ECO:0000256" key="6">
    <source>
        <dbReference type="ARBA" id="ARBA00022840"/>
    </source>
</evidence>
<organism evidence="12 13">
    <name type="scientific">Verticiella sediminum</name>
    <dbReference type="NCBI Taxonomy" id="1247510"/>
    <lineage>
        <taxon>Bacteria</taxon>
        <taxon>Pseudomonadati</taxon>
        <taxon>Pseudomonadota</taxon>
        <taxon>Betaproteobacteria</taxon>
        <taxon>Burkholderiales</taxon>
        <taxon>Alcaligenaceae</taxon>
        <taxon>Verticiella</taxon>
    </lineage>
</organism>
<keyword evidence="4 9" id="KW-0812">Transmembrane</keyword>
<feature type="transmembrane region" description="Helical" evidence="9">
    <location>
        <begin position="31"/>
        <end position="56"/>
    </location>
</feature>
<dbReference type="SUPFAM" id="SSF90123">
    <property type="entry name" value="ABC transporter transmembrane region"/>
    <property type="match status" value="1"/>
</dbReference>
<dbReference type="GO" id="GO:0034040">
    <property type="term" value="F:ATPase-coupled lipid transmembrane transporter activity"/>
    <property type="evidence" value="ECO:0007669"/>
    <property type="project" value="TreeGrafter"/>
</dbReference>
<reference evidence="12 13" key="1">
    <citation type="submission" date="2019-07" db="EMBL/GenBank/DDBJ databases">
        <title>Qingshengfaniella alkalisoli gen. nov., sp. nov., isolated from saline soil.</title>
        <authorList>
            <person name="Xu L."/>
            <person name="Huang X.-X."/>
            <person name="Sun J.-Q."/>
        </authorList>
    </citation>
    <scope>NUCLEOTIDE SEQUENCE [LARGE SCALE GENOMIC DNA]</scope>
    <source>
        <strain evidence="12 13">DSM 27279</strain>
    </source>
</reference>
<evidence type="ECO:0000313" key="12">
    <source>
        <dbReference type="EMBL" id="TSH89379.1"/>
    </source>
</evidence>
<dbReference type="SMART" id="SM00382">
    <property type="entry name" value="AAA"/>
    <property type="match status" value="1"/>
</dbReference>
<name>A0A556A917_9BURK</name>
<dbReference type="Gene3D" id="1.20.1560.10">
    <property type="entry name" value="ABC transporter type 1, transmembrane domain"/>
    <property type="match status" value="1"/>
</dbReference>
<evidence type="ECO:0000256" key="5">
    <source>
        <dbReference type="ARBA" id="ARBA00022741"/>
    </source>
</evidence>
<keyword evidence="3" id="KW-1003">Cell membrane</keyword>
<proteinExistence type="predicted"/>
<keyword evidence="8 9" id="KW-0472">Membrane</keyword>
<evidence type="ECO:0000256" key="9">
    <source>
        <dbReference type="SAM" id="Phobius"/>
    </source>
</evidence>
<keyword evidence="7 9" id="KW-1133">Transmembrane helix</keyword>
<dbReference type="InterPro" id="IPR011527">
    <property type="entry name" value="ABC1_TM_dom"/>
</dbReference>
<evidence type="ECO:0000259" key="10">
    <source>
        <dbReference type="PROSITE" id="PS50893"/>
    </source>
</evidence>
<evidence type="ECO:0000256" key="8">
    <source>
        <dbReference type="ARBA" id="ARBA00023136"/>
    </source>
</evidence>
<dbReference type="OrthoDB" id="8554730at2"/>
<feature type="domain" description="ABC transmembrane type-1" evidence="11">
    <location>
        <begin position="33"/>
        <end position="320"/>
    </location>
</feature>
<protein>
    <submittedName>
        <fullName evidence="12">ABC transporter ATP-binding protein</fullName>
    </submittedName>
</protein>
<dbReference type="PROSITE" id="PS00211">
    <property type="entry name" value="ABC_TRANSPORTER_1"/>
    <property type="match status" value="1"/>
</dbReference>
<dbReference type="PANTHER" id="PTHR24221">
    <property type="entry name" value="ATP-BINDING CASSETTE SUB-FAMILY B"/>
    <property type="match status" value="1"/>
</dbReference>
<dbReference type="InterPro" id="IPR017871">
    <property type="entry name" value="ABC_transporter-like_CS"/>
</dbReference>
<dbReference type="GO" id="GO:0005524">
    <property type="term" value="F:ATP binding"/>
    <property type="evidence" value="ECO:0007669"/>
    <property type="project" value="UniProtKB-KW"/>
</dbReference>
<dbReference type="PROSITE" id="PS50929">
    <property type="entry name" value="ABC_TM1F"/>
    <property type="match status" value="1"/>
</dbReference>
<dbReference type="Pfam" id="PF00664">
    <property type="entry name" value="ABC_membrane"/>
    <property type="match status" value="1"/>
</dbReference>
<comment type="subcellular location">
    <subcellularLocation>
        <location evidence="1">Cell membrane</location>
        <topology evidence="1">Multi-pass membrane protein</topology>
    </subcellularLocation>
</comment>
<dbReference type="InterPro" id="IPR003593">
    <property type="entry name" value="AAA+_ATPase"/>
</dbReference>
<feature type="transmembrane region" description="Helical" evidence="9">
    <location>
        <begin position="258"/>
        <end position="285"/>
    </location>
</feature>
<comment type="caution">
    <text evidence="12">The sequence shown here is derived from an EMBL/GenBank/DDBJ whole genome shotgun (WGS) entry which is preliminary data.</text>
</comment>
<keyword evidence="13" id="KW-1185">Reference proteome</keyword>
<gene>
    <name evidence="12" type="ORF">FOZ76_23775</name>
</gene>
<dbReference type="GO" id="GO:0140359">
    <property type="term" value="F:ABC-type transporter activity"/>
    <property type="evidence" value="ECO:0007669"/>
    <property type="project" value="InterPro"/>
</dbReference>
<dbReference type="Pfam" id="PF00005">
    <property type="entry name" value="ABC_tran"/>
    <property type="match status" value="1"/>
</dbReference>
<keyword evidence="6 12" id="KW-0067">ATP-binding</keyword>
<evidence type="ECO:0000256" key="4">
    <source>
        <dbReference type="ARBA" id="ARBA00022692"/>
    </source>
</evidence>
<dbReference type="GO" id="GO:0016887">
    <property type="term" value="F:ATP hydrolysis activity"/>
    <property type="evidence" value="ECO:0007669"/>
    <property type="project" value="InterPro"/>
</dbReference>
<dbReference type="InterPro" id="IPR036640">
    <property type="entry name" value="ABC1_TM_sf"/>
</dbReference>
<evidence type="ECO:0000259" key="11">
    <source>
        <dbReference type="PROSITE" id="PS50929"/>
    </source>
</evidence>
<sequence>MPRKRLDFRGHAFRDVLGYTFGHWGRQPWRVGAIVLFALLSTAADLFTPLFAGRLVQAIAAGSPGEHAAYSQALAALGALIALGLASTGLRQLMYQTIIGMTLRVMSAVAASAFHRVQRLSSDWHANAFAGSTVRRITRGMWALDLLNDTLLLALLPSASVLIGATLLLGAHWPLMGLVVGLGSLLYIGVTVALSLGFVAPSARLANAWDTRMGGALADSVTCNAVVKAFGAEEREESRLARVVHKWRRRTRRTWVRGTINGGVQGIMLILMQAAILGSVLWLWQTGQADAGDITFALTMFFVLQGYLREVGMHIRNLQRAVNDMEELVALEHEPLAVADRPGAPPLQVSAGEIRYEHVRFGYDGAGAPLFDDLCVRIAPGERVGLVGPSGSGKTTFVKLIQRLYDVDAGVIRIDGVDIAGVRQTSLRQQVAIVQQEPILFHRSLAENIAYGRPDASRAQIERAARLANAHDFIDRLPKGYDTLVGERGVKLSGGERQRVAIARAFLADAPILILDEATSSLDSDSEAMIQEAMERLMLGRTTLVIAHRLSTVRTLDRLLVFERGRIVEEGTHETLARRAGGVYSHLLQLQNYVPEPAPTLPEPAPAH</sequence>
<dbReference type="InterPro" id="IPR027417">
    <property type="entry name" value="P-loop_NTPase"/>
</dbReference>
<accession>A0A556A917</accession>
<evidence type="ECO:0000256" key="1">
    <source>
        <dbReference type="ARBA" id="ARBA00004651"/>
    </source>
</evidence>
<evidence type="ECO:0000256" key="3">
    <source>
        <dbReference type="ARBA" id="ARBA00022475"/>
    </source>
</evidence>
<evidence type="ECO:0000256" key="7">
    <source>
        <dbReference type="ARBA" id="ARBA00022989"/>
    </source>
</evidence>
<dbReference type="GO" id="GO:0005886">
    <property type="term" value="C:plasma membrane"/>
    <property type="evidence" value="ECO:0007669"/>
    <property type="project" value="UniProtKB-SubCell"/>
</dbReference>
<dbReference type="InterPro" id="IPR003439">
    <property type="entry name" value="ABC_transporter-like_ATP-bd"/>
</dbReference>
<dbReference type="AlphaFoldDB" id="A0A556A917"/>
<dbReference type="FunFam" id="3.40.50.300:FF:000287">
    <property type="entry name" value="Multidrug ABC transporter ATP-binding protein"/>
    <property type="match status" value="1"/>
</dbReference>
<keyword evidence="2" id="KW-0813">Transport</keyword>
<dbReference type="InterPro" id="IPR039421">
    <property type="entry name" value="Type_1_exporter"/>
</dbReference>
<evidence type="ECO:0000313" key="13">
    <source>
        <dbReference type="Proteomes" id="UP000318405"/>
    </source>
</evidence>
<dbReference type="EMBL" id="VLTJ01000041">
    <property type="protein sequence ID" value="TSH89379.1"/>
    <property type="molecule type" value="Genomic_DNA"/>
</dbReference>
<dbReference type="PANTHER" id="PTHR24221:SF654">
    <property type="entry name" value="ATP-BINDING CASSETTE SUB-FAMILY B MEMBER 6"/>
    <property type="match status" value="1"/>
</dbReference>
<feature type="transmembrane region" description="Helical" evidence="9">
    <location>
        <begin position="68"/>
        <end position="87"/>
    </location>
</feature>
<dbReference type="Proteomes" id="UP000318405">
    <property type="component" value="Unassembled WGS sequence"/>
</dbReference>
<evidence type="ECO:0000256" key="2">
    <source>
        <dbReference type="ARBA" id="ARBA00022448"/>
    </source>
</evidence>
<dbReference type="Gene3D" id="3.40.50.300">
    <property type="entry name" value="P-loop containing nucleotide triphosphate hydrolases"/>
    <property type="match status" value="1"/>
</dbReference>
<dbReference type="RefSeq" id="WP_143950783.1">
    <property type="nucleotide sequence ID" value="NZ_BAABMB010000005.1"/>
</dbReference>